<feature type="transmembrane region" description="Helical" evidence="7">
    <location>
        <begin position="80"/>
        <end position="102"/>
    </location>
</feature>
<evidence type="ECO:0000256" key="7">
    <source>
        <dbReference type="SAM" id="Phobius"/>
    </source>
</evidence>
<dbReference type="RefSeq" id="XP_033444512.1">
    <property type="nucleotide sequence ID" value="XM_033589053.1"/>
</dbReference>
<comment type="similarity">
    <text evidence="5">Belongs to the SAT4 family.</text>
</comment>
<feature type="domain" description="Rhodopsin" evidence="8">
    <location>
        <begin position="26"/>
        <end position="166"/>
    </location>
</feature>
<dbReference type="InterPro" id="IPR049326">
    <property type="entry name" value="Rhodopsin_dom_fungi"/>
</dbReference>
<proteinExistence type="inferred from homology"/>
<accession>A0A6A5RAB5</accession>
<dbReference type="PANTHER" id="PTHR33048:SF47">
    <property type="entry name" value="INTEGRAL MEMBRANE PROTEIN-RELATED"/>
    <property type="match status" value="1"/>
</dbReference>
<evidence type="ECO:0000259" key="8">
    <source>
        <dbReference type="Pfam" id="PF20684"/>
    </source>
</evidence>
<feature type="transmembrane region" description="Helical" evidence="7">
    <location>
        <begin position="123"/>
        <end position="146"/>
    </location>
</feature>
<dbReference type="GeneID" id="54346700"/>
<keyword evidence="3 7" id="KW-1133">Transmembrane helix</keyword>
<comment type="subcellular location">
    <subcellularLocation>
        <location evidence="1">Membrane</location>
        <topology evidence="1">Multi-pass membrane protein</topology>
    </subcellularLocation>
</comment>
<feature type="transmembrane region" description="Helical" evidence="7">
    <location>
        <begin position="222"/>
        <end position="248"/>
    </location>
</feature>
<dbReference type="AlphaFoldDB" id="A0A6A5RAB5"/>
<evidence type="ECO:0000313" key="9">
    <source>
        <dbReference type="EMBL" id="KAF1924259.1"/>
    </source>
</evidence>
<dbReference type="OrthoDB" id="3934549at2759"/>
<feature type="transmembrane region" description="Helical" evidence="7">
    <location>
        <begin position="191"/>
        <end position="210"/>
    </location>
</feature>
<gene>
    <name evidence="9" type="ORF">M421DRAFT_294531</name>
</gene>
<feature type="domain" description="Rhodopsin" evidence="8">
    <location>
        <begin position="190"/>
        <end position="284"/>
    </location>
</feature>
<feature type="transmembrane region" description="Helical" evidence="7">
    <location>
        <begin position="260"/>
        <end position="280"/>
    </location>
</feature>
<evidence type="ECO:0000256" key="6">
    <source>
        <dbReference type="SAM" id="MobiDB-lite"/>
    </source>
</evidence>
<name>A0A6A5RAB5_9PLEO</name>
<dbReference type="PANTHER" id="PTHR33048">
    <property type="entry name" value="PTH11-LIKE INTEGRAL MEMBRANE PROTEIN (AFU_ORTHOLOGUE AFUA_5G11245)"/>
    <property type="match status" value="1"/>
</dbReference>
<keyword evidence="10" id="KW-1185">Reference proteome</keyword>
<dbReference type="Proteomes" id="UP000800082">
    <property type="component" value="Unassembled WGS sequence"/>
</dbReference>
<keyword evidence="4 7" id="KW-0472">Membrane</keyword>
<organism evidence="9 10">
    <name type="scientific">Didymella exigua CBS 183.55</name>
    <dbReference type="NCBI Taxonomy" id="1150837"/>
    <lineage>
        <taxon>Eukaryota</taxon>
        <taxon>Fungi</taxon>
        <taxon>Dikarya</taxon>
        <taxon>Ascomycota</taxon>
        <taxon>Pezizomycotina</taxon>
        <taxon>Dothideomycetes</taxon>
        <taxon>Pleosporomycetidae</taxon>
        <taxon>Pleosporales</taxon>
        <taxon>Pleosporineae</taxon>
        <taxon>Didymellaceae</taxon>
        <taxon>Didymella</taxon>
    </lineage>
</organism>
<keyword evidence="2 7" id="KW-0812">Transmembrane</keyword>
<dbReference type="InterPro" id="IPR052337">
    <property type="entry name" value="SAT4-like"/>
</dbReference>
<sequence length="403" mass="44753">MNDYRKVLNIVGWTILALSMVFVVARSYTRTRIVRTSLGWDDWCMVAGLIFALICTSLVTAGTAHGLGQHVWDIRDPGDAALAAMCVLLASCFSIFSAFFTKSSIIIALMRIRGHTAHLSHNCIGYAPLVLMFVLSVLSCSITIFFCSPVEKLWRPQMEGTCLNPAWLNVGARLVSGMFEYLRTSCRTLKFAAYNAIMDVFCAVMPYLVIRSLNVPRKDKRVLIFLMGGSILGTFATVMKIIAMHSISNAADMTYSWSELIIWSLTENNIFIIAGSFLALKPFWRVVIGRYSSSISSDAPRGTPRRGEHERAIEDKEMQVYNVGSKPKTGKTPNLFSTTFRVSSEESLCPQQDSTSLETIEGILHNHGDDRFKRQAHIASSRNGVVSSSDGMNITVTNEVEIK</sequence>
<dbReference type="Pfam" id="PF20684">
    <property type="entry name" value="Fung_rhodopsin"/>
    <property type="match status" value="2"/>
</dbReference>
<evidence type="ECO:0000256" key="1">
    <source>
        <dbReference type="ARBA" id="ARBA00004141"/>
    </source>
</evidence>
<feature type="region of interest" description="Disordered" evidence="6">
    <location>
        <begin position="383"/>
        <end position="403"/>
    </location>
</feature>
<evidence type="ECO:0000313" key="10">
    <source>
        <dbReference type="Proteomes" id="UP000800082"/>
    </source>
</evidence>
<reference evidence="9" key="1">
    <citation type="journal article" date="2020" name="Stud. Mycol.">
        <title>101 Dothideomycetes genomes: a test case for predicting lifestyles and emergence of pathogens.</title>
        <authorList>
            <person name="Haridas S."/>
            <person name="Albert R."/>
            <person name="Binder M."/>
            <person name="Bloem J."/>
            <person name="Labutti K."/>
            <person name="Salamov A."/>
            <person name="Andreopoulos B."/>
            <person name="Baker S."/>
            <person name="Barry K."/>
            <person name="Bills G."/>
            <person name="Bluhm B."/>
            <person name="Cannon C."/>
            <person name="Castanera R."/>
            <person name="Culley D."/>
            <person name="Daum C."/>
            <person name="Ezra D."/>
            <person name="Gonzalez J."/>
            <person name="Henrissat B."/>
            <person name="Kuo A."/>
            <person name="Liang C."/>
            <person name="Lipzen A."/>
            <person name="Lutzoni F."/>
            <person name="Magnuson J."/>
            <person name="Mondo S."/>
            <person name="Nolan M."/>
            <person name="Ohm R."/>
            <person name="Pangilinan J."/>
            <person name="Park H.-J."/>
            <person name="Ramirez L."/>
            <person name="Alfaro M."/>
            <person name="Sun H."/>
            <person name="Tritt A."/>
            <person name="Yoshinaga Y."/>
            <person name="Zwiers L.-H."/>
            <person name="Turgeon B."/>
            <person name="Goodwin S."/>
            <person name="Spatafora J."/>
            <person name="Crous P."/>
            <person name="Grigoriev I."/>
        </authorList>
    </citation>
    <scope>NUCLEOTIDE SEQUENCE</scope>
    <source>
        <strain evidence="9">CBS 183.55</strain>
    </source>
</reference>
<feature type="transmembrane region" description="Helical" evidence="7">
    <location>
        <begin position="46"/>
        <end position="68"/>
    </location>
</feature>
<evidence type="ECO:0000256" key="5">
    <source>
        <dbReference type="ARBA" id="ARBA00038359"/>
    </source>
</evidence>
<dbReference type="GO" id="GO:0016020">
    <property type="term" value="C:membrane"/>
    <property type="evidence" value="ECO:0007669"/>
    <property type="project" value="UniProtKB-SubCell"/>
</dbReference>
<dbReference type="EMBL" id="ML978995">
    <property type="protein sequence ID" value="KAF1924259.1"/>
    <property type="molecule type" value="Genomic_DNA"/>
</dbReference>
<feature type="transmembrane region" description="Helical" evidence="7">
    <location>
        <begin position="6"/>
        <end position="25"/>
    </location>
</feature>
<evidence type="ECO:0000256" key="2">
    <source>
        <dbReference type="ARBA" id="ARBA00022692"/>
    </source>
</evidence>
<evidence type="ECO:0000256" key="3">
    <source>
        <dbReference type="ARBA" id="ARBA00022989"/>
    </source>
</evidence>
<protein>
    <recommendedName>
        <fullName evidence="8">Rhodopsin domain-containing protein</fullName>
    </recommendedName>
</protein>
<evidence type="ECO:0000256" key="4">
    <source>
        <dbReference type="ARBA" id="ARBA00023136"/>
    </source>
</evidence>